<protein>
    <submittedName>
        <fullName evidence="2">Uncharacterized protein</fullName>
    </submittedName>
</protein>
<proteinExistence type="predicted"/>
<evidence type="ECO:0000256" key="1">
    <source>
        <dbReference type="SAM" id="MobiDB-lite"/>
    </source>
</evidence>
<evidence type="ECO:0000313" key="3">
    <source>
        <dbReference type="Proteomes" id="UP001215280"/>
    </source>
</evidence>
<dbReference type="AlphaFoldDB" id="A0AAD7MQN5"/>
<dbReference type="EMBL" id="JARJLG010000210">
    <property type="protein sequence ID" value="KAJ7727675.1"/>
    <property type="molecule type" value="Genomic_DNA"/>
</dbReference>
<name>A0AAD7MQN5_9AGAR</name>
<comment type="caution">
    <text evidence="2">The sequence shown here is derived from an EMBL/GenBank/DDBJ whole genome shotgun (WGS) entry which is preliminary data.</text>
</comment>
<reference evidence="2" key="1">
    <citation type="submission" date="2023-03" db="EMBL/GenBank/DDBJ databases">
        <title>Massive genome expansion in bonnet fungi (Mycena s.s.) driven by repeated elements and novel gene families across ecological guilds.</title>
        <authorList>
            <consortium name="Lawrence Berkeley National Laboratory"/>
            <person name="Harder C.B."/>
            <person name="Miyauchi S."/>
            <person name="Viragh M."/>
            <person name="Kuo A."/>
            <person name="Thoen E."/>
            <person name="Andreopoulos B."/>
            <person name="Lu D."/>
            <person name="Skrede I."/>
            <person name="Drula E."/>
            <person name="Henrissat B."/>
            <person name="Morin E."/>
            <person name="Kohler A."/>
            <person name="Barry K."/>
            <person name="LaButti K."/>
            <person name="Morin E."/>
            <person name="Salamov A."/>
            <person name="Lipzen A."/>
            <person name="Mereny Z."/>
            <person name="Hegedus B."/>
            <person name="Baldrian P."/>
            <person name="Stursova M."/>
            <person name="Weitz H."/>
            <person name="Taylor A."/>
            <person name="Grigoriev I.V."/>
            <person name="Nagy L.G."/>
            <person name="Martin F."/>
            <person name="Kauserud H."/>
        </authorList>
    </citation>
    <scope>NUCLEOTIDE SEQUENCE</scope>
    <source>
        <strain evidence="2">CBHHK188m</strain>
    </source>
</reference>
<organism evidence="2 3">
    <name type="scientific">Mycena maculata</name>
    <dbReference type="NCBI Taxonomy" id="230809"/>
    <lineage>
        <taxon>Eukaryota</taxon>
        <taxon>Fungi</taxon>
        <taxon>Dikarya</taxon>
        <taxon>Basidiomycota</taxon>
        <taxon>Agaricomycotina</taxon>
        <taxon>Agaricomycetes</taxon>
        <taxon>Agaricomycetidae</taxon>
        <taxon>Agaricales</taxon>
        <taxon>Marasmiineae</taxon>
        <taxon>Mycenaceae</taxon>
        <taxon>Mycena</taxon>
    </lineage>
</organism>
<dbReference type="Proteomes" id="UP001215280">
    <property type="component" value="Unassembled WGS sequence"/>
</dbReference>
<accession>A0AAD7MQN5</accession>
<feature type="compositionally biased region" description="Basic residues" evidence="1">
    <location>
        <begin position="194"/>
        <end position="208"/>
    </location>
</feature>
<feature type="region of interest" description="Disordered" evidence="1">
    <location>
        <begin position="188"/>
        <end position="208"/>
    </location>
</feature>
<gene>
    <name evidence="2" type="ORF">DFH07DRAFT_970104</name>
</gene>
<sequence length="208" mass="23484">MPPGRKALDPALKAERRRLSLRRYAEKNKDALREAARIRMQRSVMFLMPFLLYLTELSLSDYAPPLPTYRLQTPRCDGIPSKLLHGIVRGTAKGYGKPILCAVPRNLETRSLRRGTSASRDLTRAQPSPLPLQAVAPFSRPAVPLATVPSSYPADQLTTDTNPSHWNRWKGLAPGHQTHPRLLERAQQHLAARQPRRNAGHRYHQART</sequence>
<evidence type="ECO:0000313" key="2">
    <source>
        <dbReference type="EMBL" id="KAJ7727675.1"/>
    </source>
</evidence>
<keyword evidence="3" id="KW-1185">Reference proteome</keyword>